<dbReference type="InterPro" id="IPR047057">
    <property type="entry name" value="MerR_fam"/>
</dbReference>
<dbReference type="SUPFAM" id="SSF46955">
    <property type="entry name" value="Putative DNA-binding domain"/>
    <property type="match status" value="1"/>
</dbReference>
<gene>
    <name evidence="3" type="ORF">PRIO_2641</name>
</gene>
<dbReference type="PANTHER" id="PTHR30204">
    <property type="entry name" value="REDOX-CYCLING DRUG-SENSING TRANSCRIPTIONAL ACTIVATOR SOXR"/>
    <property type="match status" value="1"/>
</dbReference>
<dbReference type="CDD" id="cd01109">
    <property type="entry name" value="HTH_YyaN"/>
    <property type="match status" value="1"/>
</dbReference>
<evidence type="ECO:0000313" key="4">
    <source>
        <dbReference type="Proteomes" id="UP000033163"/>
    </source>
</evidence>
<accession>A0A0E4CWA1</accession>
<dbReference type="InterPro" id="IPR000551">
    <property type="entry name" value="MerR-type_HTH_dom"/>
</dbReference>
<dbReference type="EMBL" id="LN831776">
    <property type="protein sequence ID" value="CQR55045.1"/>
    <property type="molecule type" value="Genomic_DNA"/>
</dbReference>
<dbReference type="AlphaFoldDB" id="A0A0E4CWA1"/>
<dbReference type="Pfam" id="PF13411">
    <property type="entry name" value="MerR_1"/>
    <property type="match status" value="1"/>
</dbReference>
<proteinExistence type="predicted"/>
<evidence type="ECO:0000259" key="2">
    <source>
        <dbReference type="PROSITE" id="PS50937"/>
    </source>
</evidence>
<dbReference type="GO" id="GO:0003700">
    <property type="term" value="F:DNA-binding transcription factor activity"/>
    <property type="evidence" value="ECO:0007669"/>
    <property type="project" value="InterPro"/>
</dbReference>
<dbReference type="Gene3D" id="1.10.1660.10">
    <property type="match status" value="1"/>
</dbReference>
<keyword evidence="1" id="KW-0238">DNA-binding</keyword>
<name>A0A0E4CWA1_9BACL</name>
<reference evidence="4" key="1">
    <citation type="submission" date="2015-03" db="EMBL/GenBank/DDBJ databases">
        <authorList>
            <person name="Wibberg D."/>
        </authorList>
    </citation>
    <scope>NUCLEOTIDE SEQUENCE [LARGE SCALE GENOMIC DNA]</scope>
</reference>
<organism evidence="3 4">
    <name type="scientific">Paenibacillus riograndensis SBR5</name>
    <dbReference type="NCBI Taxonomy" id="1073571"/>
    <lineage>
        <taxon>Bacteria</taxon>
        <taxon>Bacillati</taxon>
        <taxon>Bacillota</taxon>
        <taxon>Bacilli</taxon>
        <taxon>Bacillales</taxon>
        <taxon>Paenibacillaceae</taxon>
        <taxon>Paenibacillus</taxon>
        <taxon>Paenibacillus sonchi group</taxon>
    </lineage>
</organism>
<dbReference type="PATRIC" id="fig|1073571.4.peg.2813"/>
<dbReference type="InterPro" id="IPR009061">
    <property type="entry name" value="DNA-bd_dom_put_sf"/>
</dbReference>
<dbReference type="PANTHER" id="PTHR30204:SF82">
    <property type="entry name" value="TRANSCRIPTIONAL REGULATOR, MERR FAMILY"/>
    <property type="match status" value="1"/>
</dbReference>
<sequence length="128" mass="14907">MYSISEIEKITGLPASTLRYYEQEGILPSVNRNARGRREYTEEVLEWLELVVALKDTGMSIEEIKAYTELILHGDETLNARKDFLSQHKMKVEKSVAQTQFHLEKIIRKIAIYDVLMYKKESSKVNLI</sequence>
<feature type="domain" description="HTH merR-type" evidence="2">
    <location>
        <begin position="1"/>
        <end position="70"/>
    </location>
</feature>
<dbReference type="SMART" id="SM00422">
    <property type="entry name" value="HTH_MERR"/>
    <property type="match status" value="1"/>
</dbReference>
<dbReference type="Proteomes" id="UP000033163">
    <property type="component" value="Chromosome I"/>
</dbReference>
<dbReference type="RefSeq" id="WP_046502799.1">
    <property type="nucleotide sequence ID" value="NZ_LN831776.1"/>
</dbReference>
<dbReference type="GO" id="GO:0003677">
    <property type="term" value="F:DNA binding"/>
    <property type="evidence" value="ECO:0007669"/>
    <property type="project" value="UniProtKB-KW"/>
</dbReference>
<protein>
    <recommendedName>
        <fullName evidence="2">HTH merR-type domain-containing protein</fullName>
    </recommendedName>
</protein>
<evidence type="ECO:0000256" key="1">
    <source>
        <dbReference type="ARBA" id="ARBA00023125"/>
    </source>
</evidence>
<dbReference type="PROSITE" id="PS50937">
    <property type="entry name" value="HTH_MERR_2"/>
    <property type="match status" value="1"/>
</dbReference>
<dbReference type="HOGENOM" id="CLU_060077_8_0_9"/>
<evidence type="ECO:0000313" key="3">
    <source>
        <dbReference type="EMBL" id="CQR55045.1"/>
    </source>
</evidence>
<dbReference type="KEGG" id="pri:PRIO_2641"/>